<evidence type="ECO:0000313" key="3">
    <source>
        <dbReference type="Proteomes" id="UP000434554"/>
    </source>
</evidence>
<gene>
    <name evidence="2" type="ORF">F8R14_02855</name>
</gene>
<name>A0A833FI35_9FIRM</name>
<dbReference type="RefSeq" id="WP_127008137.1">
    <property type="nucleotide sequence ID" value="NZ_RQUZ01000008.1"/>
</dbReference>
<dbReference type="CDD" id="cd00531">
    <property type="entry name" value="NTF2_like"/>
    <property type="match status" value="1"/>
</dbReference>
<dbReference type="SUPFAM" id="SSF54427">
    <property type="entry name" value="NTF2-like"/>
    <property type="match status" value="1"/>
</dbReference>
<dbReference type="AlphaFoldDB" id="A0A833FI35"/>
<dbReference type="Proteomes" id="UP000434554">
    <property type="component" value="Unassembled WGS sequence"/>
</dbReference>
<protein>
    <submittedName>
        <fullName evidence="2">Nuclear transport factor 2 family protein</fullName>
    </submittedName>
</protein>
<comment type="caution">
    <text evidence="2">The sequence shown here is derived from an EMBL/GenBank/DDBJ whole genome shotgun (WGS) entry which is preliminary data.</text>
</comment>
<evidence type="ECO:0000313" key="2">
    <source>
        <dbReference type="EMBL" id="KAB1479605.1"/>
    </source>
</evidence>
<organism evidence="2 3">
    <name type="scientific">Veillonella seminalis</name>
    <dbReference type="NCBI Taxonomy" id="1502943"/>
    <lineage>
        <taxon>Bacteria</taxon>
        <taxon>Bacillati</taxon>
        <taxon>Bacillota</taxon>
        <taxon>Negativicutes</taxon>
        <taxon>Veillonellales</taxon>
        <taxon>Veillonellaceae</taxon>
        <taxon>Veillonella</taxon>
    </lineage>
</organism>
<accession>A0A833FI35</accession>
<reference evidence="2 3" key="1">
    <citation type="submission" date="2019-09" db="EMBL/GenBank/DDBJ databases">
        <title>Draft genome sequence of 3 type strains from the CCUG.</title>
        <authorList>
            <person name="Pineiro-Iglesias B."/>
            <person name="Tunovic T."/>
            <person name="Unosson C."/>
            <person name="Inganas E."/>
            <person name="Ohlen M."/>
            <person name="Cardew S."/>
            <person name="Jensie-Markopoulos S."/>
            <person name="Salva-Serra F."/>
            <person name="Jaen-Luchoro D."/>
            <person name="Karlsson R."/>
            <person name="Svensson-Stadler L."/>
            <person name="Chun J."/>
            <person name="Moore E."/>
        </authorList>
    </citation>
    <scope>NUCLEOTIDE SEQUENCE [LARGE SCALE GENOMIC DNA]</scope>
    <source>
        <strain evidence="2 3">CCUG 65427</strain>
    </source>
</reference>
<dbReference type="Pfam" id="PF13577">
    <property type="entry name" value="SnoaL_4"/>
    <property type="match status" value="1"/>
</dbReference>
<feature type="domain" description="SnoaL-like" evidence="1">
    <location>
        <begin position="6"/>
        <end position="131"/>
    </location>
</feature>
<dbReference type="Gene3D" id="3.10.450.50">
    <property type="match status" value="1"/>
</dbReference>
<dbReference type="GeneID" id="83055435"/>
<sequence>MSLEILEAKEAIREVIDMFSTLEIDVPAQMKYFTEDAHVMVHMGGKLVMDIKGRDELEKQFSAFTGGIKATHHMNGQQVITIDGDTAVDVHYCRAALVTEEDGHDVVSDNYIRYTDKLVCVNGEWKISERDQHFVITKKQTL</sequence>
<dbReference type="InterPro" id="IPR037401">
    <property type="entry name" value="SnoaL-like"/>
</dbReference>
<dbReference type="EMBL" id="WBKH01000002">
    <property type="protein sequence ID" value="KAB1479605.1"/>
    <property type="molecule type" value="Genomic_DNA"/>
</dbReference>
<proteinExistence type="predicted"/>
<evidence type="ECO:0000259" key="1">
    <source>
        <dbReference type="Pfam" id="PF13577"/>
    </source>
</evidence>
<dbReference type="InterPro" id="IPR032710">
    <property type="entry name" value="NTF2-like_dom_sf"/>
</dbReference>